<dbReference type="OrthoDB" id="10497098at2759"/>
<evidence type="ECO:0000313" key="5">
    <source>
        <dbReference type="Proteomes" id="UP001152797"/>
    </source>
</evidence>
<dbReference type="InterPro" id="IPR001202">
    <property type="entry name" value="WW_dom"/>
</dbReference>
<feature type="domain" description="WW" evidence="2">
    <location>
        <begin position="332"/>
        <end position="367"/>
    </location>
</feature>
<feature type="region of interest" description="Disordered" evidence="1">
    <location>
        <begin position="289"/>
        <end position="308"/>
    </location>
</feature>
<dbReference type="CDD" id="cd00201">
    <property type="entry name" value="WW"/>
    <property type="match status" value="1"/>
</dbReference>
<dbReference type="Proteomes" id="UP001152797">
    <property type="component" value="Unassembled WGS sequence"/>
</dbReference>
<dbReference type="EMBL" id="CAMXCT020006721">
    <property type="protein sequence ID" value="CAL1172294.1"/>
    <property type="molecule type" value="Genomic_DNA"/>
</dbReference>
<comment type="caution">
    <text evidence="3">The sequence shown here is derived from an EMBL/GenBank/DDBJ whole genome shotgun (WGS) entry which is preliminary data.</text>
</comment>
<dbReference type="PROSITE" id="PS50020">
    <property type="entry name" value="WW_DOMAIN_2"/>
    <property type="match status" value="1"/>
</dbReference>
<evidence type="ECO:0000256" key="1">
    <source>
        <dbReference type="SAM" id="MobiDB-lite"/>
    </source>
</evidence>
<dbReference type="InterPro" id="IPR036020">
    <property type="entry name" value="WW_dom_sf"/>
</dbReference>
<dbReference type="SUPFAM" id="SSF51045">
    <property type="entry name" value="WW domain"/>
    <property type="match status" value="1"/>
</dbReference>
<reference evidence="4 5" key="2">
    <citation type="submission" date="2024-05" db="EMBL/GenBank/DDBJ databases">
        <authorList>
            <person name="Chen Y."/>
            <person name="Shah S."/>
            <person name="Dougan E. K."/>
            <person name="Thang M."/>
            <person name="Chan C."/>
        </authorList>
    </citation>
    <scope>NUCLEOTIDE SEQUENCE [LARGE SCALE GENOMIC DNA]</scope>
</reference>
<protein>
    <recommendedName>
        <fullName evidence="2">WW domain-containing protein</fullName>
    </recommendedName>
</protein>
<dbReference type="EMBL" id="CAMXCT030006721">
    <property type="protein sequence ID" value="CAL4806231.1"/>
    <property type="molecule type" value="Genomic_DNA"/>
</dbReference>
<feature type="region of interest" description="Disordered" evidence="1">
    <location>
        <begin position="1"/>
        <end position="58"/>
    </location>
</feature>
<organism evidence="3">
    <name type="scientific">Cladocopium goreaui</name>
    <dbReference type="NCBI Taxonomy" id="2562237"/>
    <lineage>
        <taxon>Eukaryota</taxon>
        <taxon>Sar</taxon>
        <taxon>Alveolata</taxon>
        <taxon>Dinophyceae</taxon>
        <taxon>Suessiales</taxon>
        <taxon>Symbiodiniaceae</taxon>
        <taxon>Cladocopium</taxon>
    </lineage>
</organism>
<proteinExistence type="predicted"/>
<name>A0A9P1GPV3_9DINO</name>
<evidence type="ECO:0000313" key="3">
    <source>
        <dbReference type="EMBL" id="CAI4018919.1"/>
    </source>
</evidence>
<dbReference type="EMBL" id="CAMXCT010006721">
    <property type="protein sequence ID" value="CAI4018919.1"/>
    <property type="molecule type" value="Genomic_DNA"/>
</dbReference>
<keyword evidence="5" id="KW-1185">Reference proteome</keyword>
<sequence length="367" mass="40079">MGPRKRDRSKTPEVPWELLPNGNSIGVHAGHSRSRSRDRAANGKNGHARAPAPAPAPDPALLAAQAAEVERDAWRRLVILLAQLKGDRKVEQLLREKHPELLQVADRCGASSKAASTLHAAKDAAREWFSRGLRGSNQHGPAARAKLCKQLMLQLLERASQLCSGVSGSHVEDVLDRGRPTEEGPLVCSLMARELRGSRYEGLWISWKGPAGHYYLGDEQEGHNLPTTDKDGDPIHPRVHAVVKVVSDQLVISGFFLDPDDDTMSPAKVPIGPFLSVYFEGMSVREASNAWKNGPPKRPATPRLAPAPVPVPAPVPAKQGVHMDPKLQELQAGLPPGWEVRESRSKRGMYFFAHPASGRSQMERPKA</sequence>
<dbReference type="Gene3D" id="2.20.70.10">
    <property type="match status" value="1"/>
</dbReference>
<evidence type="ECO:0000313" key="4">
    <source>
        <dbReference type="EMBL" id="CAL4806231.1"/>
    </source>
</evidence>
<accession>A0A9P1GPV3</accession>
<evidence type="ECO:0000259" key="2">
    <source>
        <dbReference type="PROSITE" id="PS50020"/>
    </source>
</evidence>
<dbReference type="AlphaFoldDB" id="A0A9P1GPV3"/>
<reference evidence="3" key="1">
    <citation type="submission" date="2022-10" db="EMBL/GenBank/DDBJ databases">
        <authorList>
            <person name="Chen Y."/>
            <person name="Dougan E. K."/>
            <person name="Chan C."/>
            <person name="Rhodes N."/>
            <person name="Thang M."/>
        </authorList>
    </citation>
    <scope>NUCLEOTIDE SEQUENCE</scope>
</reference>
<gene>
    <name evidence="3" type="ORF">C1SCF055_LOCUS43449</name>
</gene>